<dbReference type="InterPro" id="IPR029063">
    <property type="entry name" value="SAM-dependent_MTases_sf"/>
</dbReference>
<dbReference type="EMBL" id="ML975150">
    <property type="protein sequence ID" value="KAF1816387.1"/>
    <property type="molecule type" value="Genomic_DNA"/>
</dbReference>
<reference evidence="13" key="2">
    <citation type="submission" date="2020-04" db="EMBL/GenBank/DDBJ databases">
        <authorList>
            <consortium name="NCBI Genome Project"/>
        </authorList>
    </citation>
    <scope>NUCLEOTIDE SEQUENCE</scope>
    <source>
        <strain evidence="13">CBS 781.70</strain>
    </source>
</reference>
<dbReference type="PIRSF" id="PIRSF016305">
    <property type="entry name" value="LCM_mtfrase"/>
    <property type="match status" value="1"/>
</dbReference>
<evidence type="ECO:0000313" key="12">
    <source>
        <dbReference type="Proteomes" id="UP000504638"/>
    </source>
</evidence>
<dbReference type="EC" id="2.1.1.233" evidence="3 8"/>
<dbReference type="RefSeq" id="XP_033538018.1">
    <property type="nucleotide sequence ID" value="XM_033677328.1"/>
</dbReference>
<accession>A0A6G1GE61</accession>
<sequence length="373" mass="41744">MASPKLPNLLDSLKSGSSGARGRGRGRGGSSTGSRGLTKDRVIQRTDQDALLSRLSAVKIGYLEDRFAHAFVDEEPPKRFPIINRGRTYVRSMAIDRLVQSFVKVSPDQKKQIISLGAGSDTRYFRLIFSDPSLNLVYHELDFKENTLPKVSAIQKKQSLLSAITSHRDNATTVRIDVHEGTITSQGYNLHAVDLRQFINPSDAPSLPNLSRDCPTLLLSECCLVYLQPSEVSSIITTFSQHLIPPPTPISLVLYEPIRPDDAFGRTMITNLENRGISMPTLTVFPSLASQRARLEEAGFNGGQSAADIKFLWERWVDEGEKERVAALEMMDEVEEWNLLAQHYCVAWGWRSADNDHDAFLRSWGNLPFQNDK</sequence>
<feature type="binding site" evidence="9">
    <location>
        <position position="221"/>
    </location>
    <ligand>
        <name>S-adenosyl-L-methionine</name>
        <dbReference type="ChEBI" id="CHEBI:59789"/>
    </ligand>
</feature>
<gene>
    <name evidence="11 13" type="ORF">P152DRAFT_428415</name>
</gene>
<feature type="binding site" evidence="9">
    <location>
        <begin position="194"/>
        <end position="195"/>
    </location>
    <ligand>
        <name>S-adenosyl-L-methionine</name>
        <dbReference type="ChEBI" id="CHEBI:59789"/>
    </ligand>
</feature>
<dbReference type="OrthoDB" id="203237at2759"/>
<comment type="catalytic activity">
    <reaction evidence="1 8">
        <text>[phosphatase 2A protein]-C-terminal L-leucine + S-adenosyl-L-methionine = [phosphatase 2A protein]-C-terminal L-leucine methyl ester + S-adenosyl-L-homocysteine</text>
        <dbReference type="Rhea" id="RHEA:48544"/>
        <dbReference type="Rhea" id="RHEA-COMP:12134"/>
        <dbReference type="Rhea" id="RHEA-COMP:12135"/>
        <dbReference type="ChEBI" id="CHEBI:57856"/>
        <dbReference type="ChEBI" id="CHEBI:59789"/>
        <dbReference type="ChEBI" id="CHEBI:90516"/>
        <dbReference type="ChEBI" id="CHEBI:90517"/>
        <dbReference type="EC" id="2.1.1.233"/>
    </reaction>
</comment>
<dbReference type="GO" id="GO:0032259">
    <property type="term" value="P:methylation"/>
    <property type="evidence" value="ECO:0007669"/>
    <property type="project" value="UniProtKB-KW"/>
</dbReference>
<evidence type="ECO:0000256" key="5">
    <source>
        <dbReference type="ARBA" id="ARBA00022603"/>
    </source>
</evidence>
<evidence type="ECO:0000256" key="7">
    <source>
        <dbReference type="ARBA" id="ARBA00022691"/>
    </source>
</evidence>
<comment type="function">
    <text evidence="8">Methylates the carboxyl group of the C-terminal leucine residue of protein phosphatase 2A catalytic subunits to form alpha-leucine ester residues.</text>
</comment>
<dbReference type="PANTHER" id="PTHR13600:SF21">
    <property type="entry name" value="LEUCINE CARBOXYL METHYLTRANSFERASE 1"/>
    <property type="match status" value="1"/>
</dbReference>
<feature type="region of interest" description="Disordered" evidence="10">
    <location>
        <begin position="1"/>
        <end position="40"/>
    </location>
</feature>
<protein>
    <recommendedName>
        <fullName evidence="4 8">Leucine carboxyl methyltransferase 1</fullName>
        <ecNumber evidence="3 8">2.1.1.233</ecNumber>
    </recommendedName>
</protein>
<dbReference type="InterPro" id="IPR016651">
    <property type="entry name" value="LCMT1"/>
</dbReference>
<evidence type="ECO:0000256" key="6">
    <source>
        <dbReference type="ARBA" id="ARBA00022679"/>
    </source>
</evidence>
<feature type="binding site" evidence="9">
    <location>
        <position position="117"/>
    </location>
    <ligand>
        <name>S-adenosyl-L-methionine</name>
        <dbReference type="ChEBI" id="CHEBI:59789"/>
    </ligand>
</feature>
<name>A0A6G1GE61_9PEZI</name>
<feature type="binding site" evidence="9">
    <location>
        <position position="91"/>
    </location>
    <ligand>
        <name>S-adenosyl-L-methionine</name>
        <dbReference type="ChEBI" id="CHEBI:59789"/>
    </ligand>
</feature>
<comment type="similarity">
    <text evidence="2 8">Belongs to the methyltransferase superfamily. LCMT family.</text>
</comment>
<reference evidence="13" key="3">
    <citation type="submission" date="2025-04" db="UniProtKB">
        <authorList>
            <consortium name="RefSeq"/>
        </authorList>
    </citation>
    <scope>IDENTIFICATION</scope>
    <source>
        <strain evidence="13">CBS 781.70</strain>
    </source>
</reference>
<evidence type="ECO:0000256" key="2">
    <source>
        <dbReference type="ARBA" id="ARBA00010703"/>
    </source>
</evidence>
<dbReference type="PANTHER" id="PTHR13600">
    <property type="entry name" value="LEUCINE CARBOXYL METHYLTRANSFERASE"/>
    <property type="match status" value="1"/>
</dbReference>
<keyword evidence="5 8" id="KW-0489">Methyltransferase</keyword>
<dbReference type="InterPro" id="IPR007213">
    <property type="entry name" value="Ppm1/Ppm2/Tcmp"/>
</dbReference>
<evidence type="ECO:0000256" key="8">
    <source>
        <dbReference type="PIRNR" id="PIRNR016305"/>
    </source>
</evidence>
<evidence type="ECO:0000256" key="10">
    <source>
        <dbReference type="SAM" id="MobiDB-lite"/>
    </source>
</evidence>
<evidence type="ECO:0000256" key="4">
    <source>
        <dbReference type="ARBA" id="ARBA00017497"/>
    </source>
</evidence>
<dbReference type="SUPFAM" id="SSF53335">
    <property type="entry name" value="S-adenosyl-L-methionine-dependent methyltransferases"/>
    <property type="match status" value="1"/>
</dbReference>
<keyword evidence="12" id="KW-1185">Reference proteome</keyword>
<dbReference type="GO" id="GO:0018423">
    <property type="term" value="F:protein C-terminal leucine carboxyl O-methyltransferase activity"/>
    <property type="evidence" value="ECO:0007669"/>
    <property type="project" value="UniProtKB-EC"/>
</dbReference>
<keyword evidence="6 8" id="KW-0808">Transferase</keyword>
<keyword evidence="7 8" id="KW-0949">S-adenosyl-L-methionine</keyword>
<evidence type="ECO:0000313" key="11">
    <source>
        <dbReference type="EMBL" id="KAF1816387.1"/>
    </source>
</evidence>
<dbReference type="Gene3D" id="3.40.50.150">
    <property type="entry name" value="Vaccinia Virus protein VP39"/>
    <property type="match status" value="1"/>
</dbReference>
<proteinExistence type="inferred from homology"/>
<organism evidence="11">
    <name type="scientific">Eremomyces bilateralis CBS 781.70</name>
    <dbReference type="NCBI Taxonomy" id="1392243"/>
    <lineage>
        <taxon>Eukaryota</taxon>
        <taxon>Fungi</taxon>
        <taxon>Dikarya</taxon>
        <taxon>Ascomycota</taxon>
        <taxon>Pezizomycotina</taxon>
        <taxon>Dothideomycetes</taxon>
        <taxon>Dothideomycetes incertae sedis</taxon>
        <taxon>Eremomycetales</taxon>
        <taxon>Eremomycetaceae</taxon>
        <taxon>Eremomyces</taxon>
    </lineage>
</organism>
<dbReference type="AlphaFoldDB" id="A0A6G1GE61"/>
<evidence type="ECO:0000256" key="1">
    <source>
        <dbReference type="ARBA" id="ARBA00000724"/>
    </source>
</evidence>
<reference evidence="11 13" key="1">
    <citation type="submission" date="2020-01" db="EMBL/GenBank/DDBJ databases">
        <authorList>
            <consortium name="DOE Joint Genome Institute"/>
            <person name="Haridas S."/>
            <person name="Albert R."/>
            <person name="Binder M."/>
            <person name="Bloem J."/>
            <person name="Labutti K."/>
            <person name="Salamov A."/>
            <person name="Andreopoulos B."/>
            <person name="Baker S.E."/>
            <person name="Barry K."/>
            <person name="Bills G."/>
            <person name="Bluhm B.H."/>
            <person name="Cannon C."/>
            <person name="Castanera R."/>
            <person name="Culley D.E."/>
            <person name="Daum C."/>
            <person name="Ezra D."/>
            <person name="Gonzalez J.B."/>
            <person name="Henrissat B."/>
            <person name="Kuo A."/>
            <person name="Liang C."/>
            <person name="Lipzen A."/>
            <person name="Lutzoni F."/>
            <person name="Magnuson J."/>
            <person name="Mondo S."/>
            <person name="Nolan M."/>
            <person name="Ohm R."/>
            <person name="Pangilinan J."/>
            <person name="Park H.-J."/>
            <person name="Ramirez L."/>
            <person name="Alfaro M."/>
            <person name="Sun H."/>
            <person name="Tritt A."/>
            <person name="Yoshinaga Y."/>
            <person name="Zwiers L.-H."/>
            <person name="Turgeon B.G."/>
            <person name="Goodwin S.B."/>
            <person name="Spatafora J.W."/>
            <person name="Crous P.W."/>
            <person name="Grigoriev I.V."/>
        </authorList>
    </citation>
    <scope>NUCLEOTIDE SEQUENCE</scope>
    <source>
        <strain evidence="11 13">CBS 781.70</strain>
    </source>
</reference>
<evidence type="ECO:0000256" key="3">
    <source>
        <dbReference type="ARBA" id="ARBA00012834"/>
    </source>
</evidence>
<evidence type="ECO:0000256" key="9">
    <source>
        <dbReference type="PIRSR" id="PIRSR016305-1"/>
    </source>
</evidence>
<dbReference type="Pfam" id="PF04072">
    <property type="entry name" value="LCM"/>
    <property type="match status" value="1"/>
</dbReference>
<evidence type="ECO:0000313" key="13">
    <source>
        <dbReference type="RefSeq" id="XP_033538018.1"/>
    </source>
</evidence>
<dbReference type="Proteomes" id="UP000504638">
    <property type="component" value="Unplaced"/>
</dbReference>
<dbReference type="GeneID" id="54417898"/>